<dbReference type="PANTHER" id="PTHR43399">
    <property type="entry name" value="SUBTILISIN-RELATED"/>
    <property type="match status" value="1"/>
</dbReference>
<keyword evidence="8 12" id="KW-1133">Transmembrane helix</keyword>
<sequence length="418" mass="43283">MTHGLSLALNAKKHVHRRRSPWSAMAVTAAAALVVGGAAAPAAAADVQSRQWYLDAMHVEEIWKTSTGKGISVVVIDTGVNASTPSLKGQVLKGFDASEMEGDATDDYEGHGTTTAELIAGTGAGGGIKGLAPDSKIIPMRVSDTERQNEQKVNAFDMQDAVRAAADSDAQIINISFGSDYLQTGLREAFQYAQSRGKLIFAGVGNNAKKGNKKQYPAAFPEVVGVGAIDRSGTVADYSQHGDVVDLTAPGSSIPSWCDTTFKSYCDVNGTSAATALASASAALIWSKHPDWTANQVLRVMIESAGRSEDAKPGTVSTYLGHGVIRPNAHLNRGIGKPGDPDVNPLTNEKTLNTKTSPAPSASASSQDQQAKADDKAEVAAAGESSESSSPIGLLIGGAAVVVVAAVGFAVIRRKRAA</sequence>
<feature type="transmembrane region" description="Helical" evidence="12">
    <location>
        <begin position="392"/>
        <end position="412"/>
    </location>
</feature>
<feature type="chain" id="PRO_5045799280" evidence="13">
    <location>
        <begin position="45"/>
        <end position="418"/>
    </location>
</feature>
<feature type="signal peptide" evidence="13">
    <location>
        <begin position="1"/>
        <end position="44"/>
    </location>
</feature>
<keyword evidence="9 12" id="KW-0472">Membrane</keyword>
<evidence type="ECO:0000256" key="10">
    <source>
        <dbReference type="PROSITE-ProRule" id="PRU01240"/>
    </source>
</evidence>
<dbReference type="SUPFAM" id="SSF52743">
    <property type="entry name" value="Subtilisin-like"/>
    <property type="match status" value="1"/>
</dbReference>
<keyword evidence="13" id="KW-0732">Signal</keyword>
<keyword evidence="16" id="KW-1185">Reference proteome</keyword>
<feature type="active site" description="Charge relay system" evidence="10">
    <location>
        <position position="77"/>
    </location>
</feature>
<feature type="domain" description="Peptidase S8/S53" evidence="14">
    <location>
        <begin position="68"/>
        <end position="323"/>
    </location>
</feature>
<accession>A0ABR7SBN8</accession>
<dbReference type="InterPro" id="IPR015500">
    <property type="entry name" value="Peptidase_S8_subtilisin-rel"/>
</dbReference>
<dbReference type="PRINTS" id="PR00723">
    <property type="entry name" value="SUBTILISIN"/>
</dbReference>
<organism evidence="15 16">
    <name type="scientific">Streptomyces polyasparticus</name>
    <dbReference type="NCBI Taxonomy" id="2767826"/>
    <lineage>
        <taxon>Bacteria</taxon>
        <taxon>Bacillati</taxon>
        <taxon>Actinomycetota</taxon>
        <taxon>Actinomycetes</taxon>
        <taxon>Kitasatosporales</taxon>
        <taxon>Streptomycetaceae</taxon>
        <taxon>Streptomyces</taxon>
    </lineage>
</organism>
<dbReference type="Proteomes" id="UP000642284">
    <property type="component" value="Unassembled WGS sequence"/>
</dbReference>
<evidence type="ECO:0000256" key="13">
    <source>
        <dbReference type="SAM" id="SignalP"/>
    </source>
</evidence>
<dbReference type="EMBL" id="JACTVJ010000003">
    <property type="protein sequence ID" value="MBC9711763.1"/>
    <property type="molecule type" value="Genomic_DNA"/>
</dbReference>
<evidence type="ECO:0000256" key="9">
    <source>
        <dbReference type="ARBA" id="ARBA00023136"/>
    </source>
</evidence>
<protein>
    <submittedName>
        <fullName evidence="15">Type VII secretion-associated serine protease mycosin</fullName>
    </submittedName>
</protein>
<evidence type="ECO:0000256" key="12">
    <source>
        <dbReference type="SAM" id="Phobius"/>
    </source>
</evidence>
<evidence type="ECO:0000256" key="4">
    <source>
        <dbReference type="ARBA" id="ARBA00022670"/>
    </source>
</evidence>
<dbReference type="GO" id="GO:0008233">
    <property type="term" value="F:peptidase activity"/>
    <property type="evidence" value="ECO:0007669"/>
    <property type="project" value="UniProtKB-KW"/>
</dbReference>
<keyword evidence="5 12" id="KW-0812">Transmembrane</keyword>
<keyword evidence="4 10" id="KW-0645">Protease</keyword>
<dbReference type="PANTHER" id="PTHR43399:SF4">
    <property type="entry name" value="CELL WALL-ASSOCIATED PROTEASE"/>
    <property type="match status" value="1"/>
</dbReference>
<feature type="active site" description="Charge relay system" evidence="10">
    <location>
        <position position="111"/>
    </location>
</feature>
<dbReference type="NCBIfam" id="TIGR03921">
    <property type="entry name" value="T7SS_mycosin"/>
    <property type="match status" value="1"/>
</dbReference>
<keyword evidence="3" id="KW-1003">Cell membrane</keyword>
<evidence type="ECO:0000313" key="16">
    <source>
        <dbReference type="Proteomes" id="UP000642284"/>
    </source>
</evidence>
<evidence type="ECO:0000256" key="3">
    <source>
        <dbReference type="ARBA" id="ARBA00022475"/>
    </source>
</evidence>
<feature type="compositionally biased region" description="Polar residues" evidence="11">
    <location>
        <begin position="345"/>
        <end position="356"/>
    </location>
</feature>
<dbReference type="Pfam" id="PF00082">
    <property type="entry name" value="Peptidase_S8"/>
    <property type="match status" value="1"/>
</dbReference>
<evidence type="ECO:0000256" key="5">
    <source>
        <dbReference type="ARBA" id="ARBA00022692"/>
    </source>
</evidence>
<proteinExistence type="inferred from homology"/>
<dbReference type="PROSITE" id="PS51892">
    <property type="entry name" value="SUBTILASE"/>
    <property type="match status" value="1"/>
</dbReference>
<evidence type="ECO:0000256" key="2">
    <source>
        <dbReference type="ARBA" id="ARBA00011073"/>
    </source>
</evidence>
<evidence type="ECO:0000256" key="7">
    <source>
        <dbReference type="ARBA" id="ARBA00022825"/>
    </source>
</evidence>
<evidence type="ECO:0000313" key="15">
    <source>
        <dbReference type="EMBL" id="MBC9711763.1"/>
    </source>
</evidence>
<keyword evidence="7 10" id="KW-0720">Serine protease</keyword>
<evidence type="ECO:0000256" key="8">
    <source>
        <dbReference type="ARBA" id="ARBA00022989"/>
    </source>
</evidence>
<dbReference type="InterPro" id="IPR000209">
    <property type="entry name" value="Peptidase_S8/S53_dom"/>
</dbReference>
<name>A0ABR7SBN8_9ACTN</name>
<evidence type="ECO:0000256" key="11">
    <source>
        <dbReference type="SAM" id="MobiDB-lite"/>
    </source>
</evidence>
<keyword evidence="6 10" id="KW-0378">Hydrolase</keyword>
<feature type="region of interest" description="Disordered" evidence="11">
    <location>
        <begin position="330"/>
        <end position="390"/>
    </location>
</feature>
<reference evidence="15 16" key="1">
    <citation type="submission" date="2020-08" db="EMBL/GenBank/DDBJ databases">
        <title>Genemic of Streptomyces polyaspartic.</title>
        <authorList>
            <person name="Liu W."/>
        </authorList>
    </citation>
    <scope>NUCLEOTIDE SEQUENCE [LARGE SCALE GENOMIC DNA]</scope>
    <source>
        <strain evidence="15 16">TRM66268-LWL</strain>
    </source>
</reference>
<feature type="compositionally biased region" description="Low complexity" evidence="11">
    <location>
        <begin position="379"/>
        <end position="390"/>
    </location>
</feature>
<dbReference type="InterPro" id="IPR036852">
    <property type="entry name" value="Peptidase_S8/S53_dom_sf"/>
</dbReference>
<evidence type="ECO:0000259" key="14">
    <source>
        <dbReference type="Pfam" id="PF00082"/>
    </source>
</evidence>
<dbReference type="Gene3D" id="3.40.50.200">
    <property type="entry name" value="Peptidase S8/S53 domain"/>
    <property type="match status" value="1"/>
</dbReference>
<comment type="subcellular location">
    <subcellularLocation>
        <location evidence="1">Cell membrane</location>
        <topology evidence="1">Single-pass membrane protein</topology>
    </subcellularLocation>
</comment>
<comment type="similarity">
    <text evidence="2 10">Belongs to the peptidase S8 family.</text>
</comment>
<dbReference type="InterPro" id="IPR051048">
    <property type="entry name" value="Peptidase_S8/S53_subtilisin"/>
</dbReference>
<comment type="caution">
    <text evidence="15">The sequence shown here is derived from an EMBL/GenBank/DDBJ whole genome shotgun (WGS) entry which is preliminary data.</text>
</comment>
<dbReference type="InterPro" id="IPR023834">
    <property type="entry name" value="T7SS_pept_S8A_mycosin"/>
</dbReference>
<feature type="compositionally biased region" description="Low complexity" evidence="11">
    <location>
        <begin position="357"/>
        <end position="370"/>
    </location>
</feature>
<feature type="active site" description="Charge relay system" evidence="10">
    <location>
        <position position="272"/>
    </location>
</feature>
<evidence type="ECO:0000256" key="6">
    <source>
        <dbReference type="ARBA" id="ARBA00022801"/>
    </source>
</evidence>
<gene>
    <name evidence="15" type="primary">mycP</name>
    <name evidence="15" type="ORF">H9Y04_04165</name>
</gene>
<evidence type="ECO:0000256" key="1">
    <source>
        <dbReference type="ARBA" id="ARBA00004162"/>
    </source>
</evidence>
<dbReference type="GO" id="GO:0006508">
    <property type="term" value="P:proteolysis"/>
    <property type="evidence" value="ECO:0007669"/>
    <property type="project" value="UniProtKB-KW"/>
</dbReference>